<dbReference type="AlphaFoldDB" id="A0A0C9YP27"/>
<reference evidence="1 2" key="1">
    <citation type="submission" date="2014-04" db="EMBL/GenBank/DDBJ databases">
        <authorList>
            <consortium name="DOE Joint Genome Institute"/>
            <person name="Kuo A."/>
            <person name="Kohler A."/>
            <person name="Costa M.D."/>
            <person name="Nagy L.G."/>
            <person name="Floudas D."/>
            <person name="Copeland A."/>
            <person name="Barry K.W."/>
            <person name="Cichocki N."/>
            <person name="Veneault-Fourrey C."/>
            <person name="LaButti K."/>
            <person name="Lindquist E.A."/>
            <person name="Lipzen A."/>
            <person name="Lundell T."/>
            <person name="Morin E."/>
            <person name="Murat C."/>
            <person name="Sun H."/>
            <person name="Tunlid A."/>
            <person name="Henrissat B."/>
            <person name="Grigoriev I.V."/>
            <person name="Hibbett D.S."/>
            <person name="Martin F."/>
            <person name="Nordberg H.P."/>
            <person name="Cantor M.N."/>
            <person name="Hua S.X."/>
        </authorList>
    </citation>
    <scope>NUCLEOTIDE SEQUENCE [LARGE SCALE GENOMIC DNA]</scope>
    <source>
        <strain evidence="1 2">441</strain>
    </source>
</reference>
<reference evidence="2" key="2">
    <citation type="submission" date="2015-01" db="EMBL/GenBank/DDBJ databases">
        <title>Evolutionary Origins and Diversification of the Mycorrhizal Mutualists.</title>
        <authorList>
            <consortium name="DOE Joint Genome Institute"/>
            <consortium name="Mycorrhizal Genomics Consortium"/>
            <person name="Kohler A."/>
            <person name="Kuo A."/>
            <person name="Nagy L.G."/>
            <person name="Floudas D."/>
            <person name="Copeland A."/>
            <person name="Barry K.W."/>
            <person name="Cichocki N."/>
            <person name="Veneault-Fourrey C."/>
            <person name="LaButti K."/>
            <person name="Lindquist E.A."/>
            <person name="Lipzen A."/>
            <person name="Lundell T."/>
            <person name="Morin E."/>
            <person name="Murat C."/>
            <person name="Riley R."/>
            <person name="Ohm R."/>
            <person name="Sun H."/>
            <person name="Tunlid A."/>
            <person name="Henrissat B."/>
            <person name="Grigoriev I.V."/>
            <person name="Hibbett D.S."/>
            <person name="Martin F."/>
        </authorList>
    </citation>
    <scope>NUCLEOTIDE SEQUENCE [LARGE SCALE GENOMIC DNA]</scope>
    <source>
        <strain evidence="2">441</strain>
    </source>
</reference>
<dbReference type="EMBL" id="KN833699">
    <property type="protein sequence ID" value="KIK26825.1"/>
    <property type="molecule type" value="Genomic_DNA"/>
</dbReference>
<name>A0A0C9YP27_9AGAM</name>
<keyword evidence="2" id="KW-1185">Reference proteome</keyword>
<accession>A0A0C9YP27</accession>
<proteinExistence type="predicted"/>
<protein>
    <submittedName>
        <fullName evidence="1">Unplaced genomic scaffold scaffold_15, whole genome shotgun sequence</fullName>
    </submittedName>
</protein>
<sequence>MPQILAQITSTSVERACVVSCIAYLNVVGPFYGDQRERLSHGALWVISNLVSSATTACAALASDITPIQDKGNHKLLRRVSASAISSRDRCHEFSGTRSLVVSISRPQYFMKTHSSRHVRRTHAVLVNVVSRSES</sequence>
<organism evidence="1 2">
    <name type="scientific">Pisolithus microcarpus 441</name>
    <dbReference type="NCBI Taxonomy" id="765257"/>
    <lineage>
        <taxon>Eukaryota</taxon>
        <taxon>Fungi</taxon>
        <taxon>Dikarya</taxon>
        <taxon>Basidiomycota</taxon>
        <taxon>Agaricomycotina</taxon>
        <taxon>Agaricomycetes</taxon>
        <taxon>Agaricomycetidae</taxon>
        <taxon>Boletales</taxon>
        <taxon>Sclerodermatineae</taxon>
        <taxon>Pisolithaceae</taxon>
        <taxon>Pisolithus</taxon>
    </lineage>
</organism>
<evidence type="ECO:0000313" key="1">
    <source>
        <dbReference type="EMBL" id="KIK26825.1"/>
    </source>
</evidence>
<dbReference type="Proteomes" id="UP000054018">
    <property type="component" value="Unassembled WGS sequence"/>
</dbReference>
<dbReference type="HOGENOM" id="CLU_1886571_0_0_1"/>
<gene>
    <name evidence="1" type="ORF">PISMIDRAFT_231050</name>
</gene>
<evidence type="ECO:0000313" key="2">
    <source>
        <dbReference type="Proteomes" id="UP000054018"/>
    </source>
</evidence>